<dbReference type="STRING" id="448386.A0A2V3IR39"/>
<sequence>MASRFSLTSLPDDLLAHVLRFASGAQRRDSHPTPAVPLNKWRLAAVNTAFRRAYLSNLTSLSLTNASAKRLALLGWSPLRLCTSVRHVTITPDSRLSDADVVSLFQFLRSIGAQLKKVDISLSRRLTQRALMALTECFAGTIVELDIHVPWIRRVRRRTAPPPNQHFVFPPAEAGFGDDATPDSTPDNSPPPSPPPEPLQAPPVQQPATPTPQPATPPPEMMFAEPPVIEEVDFVDAGNQGLFADPAGPGDLDQDPDADQLPLDFPVLPPPEHMGQQNFAFESQVAQSDTGPVDNLLLPMWEEDALPVDPFEPAVHLSQNAPAINVANYGASQDVAPAESPTSSEAAIQAPLAADAVAAPTNGEQDTAGGQALSPAASEPPSPMEQAIQDLGAFLRGQIPDDNPDIPFDPPVGNPHAMILQLIQDFNQMQDAGVWNGQNEEEAPAGQAEEGEEGDENQNENPIGDAHFQQVLLHDHLPCRSTLTDEALVTAITRMPNLRCLNLDRARYITDVSAFALRNLTMLESLRLCNNNYVTDLPLQHVLANLPKLRALHLQDMPFIGNGSIEALCSFKNRSELRVLELAHVGRVTDEAVKKLVNSCQNLASVAISECPKISCEAASHLSCSRSLEELYFKPAARFAITDRTPVHLSCASSKLRSLKLVGCRNITLDGIIALGNLPGLKQLHLVGLGPTSQDVMRVLGTFPRLDDVLLQGDMQLTDLGVKVLCGRRGHRFLHLALRDSTENLTDDALESIVTWCTSLRSLEVHGMFKPDAIDRVHECIPSANITVTCNGGMKRFVEGRGGVWDPVVQANDDG</sequence>
<dbReference type="AlphaFoldDB" id="A0A2V3IR39"/>
<dbReference type="EMBL" id="NBIV01000087">
    <property type="protein sequence ID" value="PXF44564.1"/>
    <property type="molecule type" value="Genomic_DNA"/>
</dbReference>
<keyword evidence="3" id="KW-1185">Reference proteome</keyword>
<proteinExistence type="predicted"/>
<evidence type="ECO:0000256" key="1">
    <source>
        <dbReference type="SAM" id="MobiDB-lite"/>
    </source>
</evidence>
<dbReference type="GO" id="GO:0019005">
    <property type="term" value="C:SCF ubiquitin ligase complex"/>
    <property type="evidence" value="ECO:0007669"/>
    <property type="project" value="TreeGrafter"/>
</dbReference>
<gene>
    <name evidence="2" type="ORF">BWQ96_05641</name>
</gene>
<protein>
    <submittedName>
        <fullName evidence="2">SCF E3 ubiquitin ligase complex F-box protein grrA</fullName>
    </submittedName>
</protein>
<feature type="region of interest" description="Disordered" evidence="1">
    <location>
        <begin position="360"/>
        <end position="384"/>
    </location>
</feature>
<feature type="compositionally biased region" description="Low complexity" evidence="1">
    <location>
        <begin position="178"/>
        <end position="187"/>
    </location>
</feature>
<keyword evidence="2" id="KW-0436">Ligase</keyword>
<dbReference type="Gene3D" id="3.80.10.10">
    <property type="entry name" value="Ribonuclease Inhibitor"/>
    <property type="match status" value="2"/>
</dbReference>
<reference evidence="2 3" key="1">
    <citation type="journal article" date="2018" name="Mol. Biol. Evol.">
        <title>Analysis of the draft genome of the red seaweed Gracilariopsis chorda provides insights into genome size evolution in Rhodophyta.</title>
        <authorList>
            <person name="Lee J."/>
            <person name="Yang E.C."/>
            <person name="Graf L."/>
            <person name="Yang J.H."/>
            <person name="Qiu H."/>
            <person name="Zel Zion U."/>
            <person name="Chan C.X."/>
            <person name="Stephens T.G."/>
            <person name="Weber A.P.M."/>
            <person name="Boo G.H."/>
            <person name="Boo S.M."/>
            <person name="Kim K.M."/>
            <person name="Shin Y."/>
            <person name="Jung M."/>
            <person name="Lee S.J."/>
            <person name="Yim H.S."/>
            <person name="Lee J.H."/>
            <person name="Bhattacharya D."/>
            <person name="Yoon H.S."/>
        </authorList>
    </citation>
    <scope>NUCLEOTIDE SEQUENCE [LARGE SCALE GENOMIC DNA]</scope>
    <source>
        <strain evidence="2 3">SKKU-2015</strain>
        <tissue evidence="2">Whole body</tissue>
    </source>
</reference>
<dbReference type="PANTHER" id="PTHR13318">
    <property type="entry name" value="PARTNER OF PAIRED, ISOFORM B-RELATED"/>
    <property type="match status" value="1"/>
</dbReference>
<dbReference type="SMART" id="SM00367">
    <property type="entry name" value="LRR_CC"/>
    <property type="match status" value="7"/>
</dbReference>
<feature type="region of interest" description="Disordered" evidence="1">
    <location>
        <begin position="162"/>
        <end position="222"/>
    </location>
</feature>
<dbReference type="InterPro" id="IPR006553">
    <property type="entry name" value="Leu-rich_rpt_Cys-con_subtyp"/>
</dbReference>
<evidence type="ECO:0000313" key="2">
    <source>
        <dbReference type="EMBL" id="PXF44564.1"/>
    </source>
</evidence>
<accession>A0A2V3IR39</accession>
<feature type="compositionally biased region" description="Acidic residues" evidence="1">
    <location>
        <begin position="439"/>
        <end position="458"/>
    </location>
</feature>
<comment type="caution">
    <text evidence="2">The sequence shown here is derived from an EMBL/GenBank/DDBJ whole genome shotgun (WGS) entry which is preliminary data.</text>
</comment>
<dbReference type="InterPro" id="IPR032675">
    <property type="entry name" value="LRR_dom_sf"/>
</dbReference>
<feature type="region of interest" description="Disordered" evidence="1">
    <location>
        <begin position="439"/>
        <end position="463"/>
    </location>
</feature>
<name>A0A2V3IR39_9FLOR</name>
<dbReference type="PANTHER" id="PTHR13318:SF95">
    <property type="entry name" value="F-BOX PROTEIN YLR352W"/>
    <property type="match status" value="1"/>
</dbReference>
<dbReference type="Proteomes" id="UP000247409">
    <property type="component" value="Unassembled WGS sequence"/>
</dbReference>
<dbReference type="SUPFAM" id="SSF52047">
    <property type="entry name" value="RNI-like"/>
    <property type="match status" value="2"/>
</dbReference>
<dbReference type="GO" id="GO:0031146">
    <property type="term" value="P:SCF-dependent proteasomal ubiquitin-dependent protein catabolic process"/>
    <property type="evidence" value="ECO:0007669"/>
    <property type="project" value="TreeGrafter"/>
</dbReference>
<evidence type="ECO:0000313" key="3">
    <source>
        <dbReference type="Proteomes" id="UP000247409"/>
    </source>
</evidence>
<feature type="compositionally biased region" description="Pro residues" evidence="1">
    <location>
        <begin position="188"/>
        <end position="220"/>
    </location>
</feature>
<organism evidence="2 3">
    <name type="scientific">Gracilariopsis chorda</name>
    <dbReference type="NCBI Taxonomy" id="448386"/>
    <lineage>
        <taxon>Eukaryota</taxon>
        <taxon>Rhodophyta</taxon>
        <taxon>Florideophyceae</taxon>
        <taxon>Rhodymeniophycidae</taxon>
        <taxon>Gracilariales</taxon>
        <taxon>Gracilariaceae</taxon>
        <taxon>Gracilariopsis</taxon>
    </lineage>
</organism>
<dbReference type="GO" id="GO:0016874">
    <property type="term" value="F:ligase activity"/>
    <property type="evidence" value="ECO:0007669"/>
    <property type="project" value="UniProtKB-KW"/>
</dbReference>
<dbReference type="OrthoDB" id="4193at2759"/>